<evidence type="ECO:0000256" key="1">
    <source>
        <dbReference type="ARBA" id="ARBA00001929"/>
    </source>
</evidence>
<dbReference type="FunFam" id="3.30.413.10:FF:000013">
    <property type="entry name" value="Sulfite reductase [ferredoxin]"/>
    <property type="match status" value="1"/>
</dbReference>
<reference evidence="17 20" key="1">
    <citation type="submission" date="2014-07" db="EMBL/GenBank/DDBJ databases">
        <authorList>
            <person name="Zhang J.E."/>
            <person name="Yang H."/>
            <person name="Guo J."/>
            <person name="Deng Z."/>
            <person name="Luo H."/>
            <person name="Luo M."/>
            <person name="Zhao B."/>
        </authorList>
    </citation>
    <scope>NUCLEOTIDE SEQUENCE [LARGE SCALE GENOMIC DNA]</scope>
    <source>
        <strain evidence="17 20">1CP</strain>
    </source>
</reference>
<evidence type="ECO:0000313" key="18">
    <source>
        <dbReference type="EMBL" id="MCZ4586970.1"/>
    </source>
</evidence>
<evidence type="ECO:0000256" key="12">
    <source>
        <dbReference type="ARBA" id="ARBA00023014"/>
    </source>
</evidence>
<evidence type="ECO:0000259" key="16">
    <source>
        <dbReference type="Pfam" id="PF03460"/>
    </source>
</evidence>
<comment type="catalytic activity">
    <reaction evidence="13">
        <text>hydrogen sulfide + 6 oxidized [2Fe-2S]-[ferredoxin] + 3 H2O = sulfite + 6 reduced [2Fe-2S]-[ferredoxin] + 7 H(+)</text>
        <dbReference type="Rhea" id="RHEA:23132"/>
        <dbReference type="Rhea" id="RHEA-COMP:10000"/>
        <dbReference type="Rhea" id="RHEA-COMP:10001"/>
        <dbReference type="ChEBI" id="CHEBI:15377"/>
        <dbReference type="ChEBI" id="CHEBI:15378"/>
        <dbReference type="ChEBI" id="CHEBI:17359"/>
        <dbReference type="ChEBI" id="CHEBI:29919"/>
        <dbReference type="ChEBI" id="CHEBI:33737"/>
        <dbReference type="ChEBI" id="CHEBI:33738"/>
        <dbReference type="EC" id="1.8.7.1"/>
    </reaction>
</comment>
<keyword evidence="12" id="KW-0411">Iron-sulfur</keyword>
<dbReference type="GO" id="GO:0050311">
    <property type="term" value="F:sulfite reductase (ferredoxin) activity"/>
    <property type="evidence" value="ECO:0007669"/>
    <property type="project" value="UniProtKB-EC"/>
</dbReference>
<accession>A0A1B1K7P1</accession>
<dbReference type="PANTHER" id="PTHR32439:SF0">
    <property type="entry name" value="FERREDOXIN--NITRITE REDUCTASE, CHLOROPLASTIC"/>
    <property type="match status" value="1"/>
</dbReference>
<evidence type="ECO:0000256" key="14">
    <source>
        <dbReference type="SAM" id="MobiDB-lite"/>
    </source>
</evidence>
<dbReference type="PROSITE" id="PS00365">
    <property type="entry name" value="NIR_SIR"/>
    <property type="match status" value="1"/>
</dbReference>
<name>A0A1B1K7P1_RHOOP</name>
<feature type="region of interest" description="Disordered" evidence="14">
    <location>
        <begin position="1"/>
        <end position="31"/>
    </location>
</feature>
<evidence type="ECO:0000313" key="19">
    <source>
        <dbReference type="EMBL" id="WLF44229.1"/>
    </source>
</evidence>
<dbReference type="InterPro" id="IPR005117">
    <property type="entry name" value="NiRdtase/SiRdtase_haem-b_fer"/>
</dbReference>
<evidence type="ECO:0000256" key="2">
    <source>
        <dbReference type="ARBA" id="ARBA00001966"/>
    </source>
</evidence>
<organism evidence="17 20">
    <name type="scientific">Rhodococcus opacus</name>
    <name type="common">Nocardia opaca</name>
    <dbReference type="NCBI Taxonomy" id="37919"/>
    <lineage>
        <taxon>Bacteria</taxon>
        <taxon>Bacillati</taxon>
        <taxon>Actinomycetota</taxon>
        <taxon>Actinomycetes</taxon>
        <taxon>Mycobacteriales</taxon>
        <taxon>Nocardiaceae</taxon>
        <taxon>Rhodococcus</taxon>
    </lineage>
</organism>
<dbReference type="EMBL" id="CP130953">
    <property type="protein sequence ID" value="WLF44229.1"/>
    <property type="molecule type" value="Genomic_DNA"/>
</dbReference>
<gene>
    <name evidence="17" type="primary">sir1</name>
    <name evidence="18" type="ORF">O4328_25345</name>
    <name evidence="19" type="ORF">Q5707_19785</name>
    <name evidence="17" type="ORF">R1CP_19430</name>
</gene>
<dbReference type="AlphaFoldDB" id="A0A1B1K7P1"/>
<sequence>MTTPKTRPAQAKTPRTEGQWAQGDREPLNVNEQVKQDDDGLNVRKRIEEVYCRTGVAGIDPTDRRSRFRWWGLYTQRAPGIEGGRTATLPPEELEDEHFMLRIRIDGGALTTEQLRVVGEVSRLFARDTADLTDRQNIQLHWIRVEDLPEIWRRLEGVGLTTAESAGDTPRVVLGSPMAGIAVDEVLDATPALREITRRLIANPEYSNLPRKFKTAISGLQDVVHEINDVAFIGVDHPVHGPGLDVWVGGGLSTNPRIGERLGAWVPLEDVPDVWIGIVSLFRDYGYRRLRAKARLKFLVSDWGVEKFRNVLEKEYLGRAMLDGPAPEPLDEPRDHVGIQRQKNGLNAVGIAPVVGRVGGTVLTDLARAAEASGSRRVRITPMQKLVILDVPDEQVGSLRSSLDALGFPSSPSPWRRSTMACTGIEFCKFGIVETKARAAALITDVEKRLADVQDQLEHPITVHLNGCPNSCARIQVADIGLKGMIVTDDDSNQVEGFQVHLGGGLGLDTSFGRKLRGHKLPATEVPDYVERIVRRYVVDREGSEKFAAWVQRATEADLA</sequence>
<evidence type="ECO:0000313" key="20">
    <source>
        <dbReference type="Proteomes" id="UP000186108"/>
    </source>
</evidence>
<feature type="domain" description="Nitrite/sulphite reductase 4Fe-4S" evidence="15">
    <location>
        <begin position="167"/>
        <end position="318"/>
    </location>
</feature>
<keyword evidence="10 17" id="KW-0560">Oxidoreductase</keyword>
<reference evidence="19" key="3">
    <citation type="submission" date="2023-07" db="EMBL/GenBank/DDBJ databases">
        <title>Genomic analysis of Rhodococcus opacus VOC-14 with glycol ethers degradation activity.</title>
        <authorList>
            <person name="Narkevich D.A."/>
            <person name="Hlushen A.M."/>
            <person name="Akhremchuk A.E."/>
            <person name="Sikolenko M.A."/>
            <person name="Valentovich L.N."/>
        </authorList>
    </citation>
    <scope>NUCLEOTIDE SEQUENCE</scope>
    <source>
        <strain evidence="19">VOC-14</strain>
    </source>
</reference>
<dbReference type="InterPro" id="IPR006067">
    <property type="entry name" value="NO2/SO3_Rdtase_4Fe4S_dom"/>
</dbReference>
<dbReference type="SUPFAM" id="SSF55124">
    <property type="entry name" value="Nitrite/Sulfite reductase N-terminal domain-like"/>
    <property type="match status" value="2"/>
</dbReference>
<comment type="function">
    <text evidence="3">Catalyzes the reduction of sulfite to sulfide, a step in the biosynthesis of sulfur-containing amino acids and cofactors.</text>
</comment>
<evidence type="ECO:0000259" key="15">
    <source>
        <dbReference type="Pfam" id="PF01077"/>
    </source>
</evidence>
<proteinExistence type="inferred from homology"/>
<dbReference type="InterPro" id="IPR051329">
    <property type="entry name" value="NIR_SIR_4Fe-4S"/>
</dbReference>
<keyword evidence="7" id="KW-0349">Heme</keyword>
<dbReference type="Proteomes" id="UP001231166">
    <property type="component" value="Chromosome"/>
</dbReference>
<dbReference type="InterPro" id="IPR045854">
    <property type="entry name" value="NO2/SO3_Rdtase_4Fe4S_sf"/>
</dbReference>
<dbReference type="Pfam" id="PF01077">
    <property type="entry name" value="NIR_SIR"/>
    <property type="match status" value="2"/>
</dbReference>
<dbReference type="Proteomes" id="UP001066327">
    <property type="component" value="Unassembled WGS sequence"/>
</dbReference>
<dbReference type="EMBL" id="CP009111">
    <property type="protein sequence ID" value="ANS28568.1"/>
    <property type="molecule type" value="Genomic_DNA"/>
</dbReference>
<dbReference type="GO" id="GO:0046872">
    <property type="term" value="F:metal ion binding"/>
    <property type="evidence" value="ECO:0007669"/>
    <property type="project" value="UniProtKB-KW"/>
</dbReference>
<feature type="domain" description="Nitrite/sulphite reductase 4Fe-4S" evidence="15">
    <location>
        <begin position="417"/>
        <end position="554"/>
    </location>
</feature>
<keyword evidence="11" id="KW-0408">Iron</keyword>
<keyword evidence="6" id="KW-0004">4Fe-4S</keyword>
<dbReference type="InterPro" id="IPR036136">
    <property type="entry name" value="Nit/Sulf_reduc_fer-like_dom_sf"/>
</dbReference>
<evidence type="ECO:0000313" key="21">
    <source>
        <dbReference type="Proteomes" id="UP001066327"/>
    </source>
</evidence>
<feature type="domain" description="Nitrite/Sulfite reductase ferredoxin-like" evidence="16">
    <location>
        <begin position="95"/>
        <end position="156"/>
    </location>
</feature>
<keyword evidence="21" id="KW-1185">Reference proteome</keyword>
<dbReference type="Pfam" id="PF03460">
    <property type="entry name" value="NIR_SIR_ferr"/>
    <property type="match status" value="2"/>
</dbReference>
<dbReference type="FunFam" id="3.30.413.10:FF:000009">
    <property type="entry name" value="Sulfite reductase [ferredoxin]"/>
    <property type="match status" value="1"/>
</dbReference>
<comment type="similarity">
    <text evidence="4">Belongs to the nitrite and sulfite reductase 4Fe-4S domain family.</text>
</comment>
<evidence type="ECO:0000256" key="9">
    <source>
        <dbReference type="ARBA" id="ARBA00022784"/>
    </source>
</evidence>
<evidence type="ECO:0000256" key="13">
    <source>
        <dbReference type="ARBA" id="ARBA00049518"/>
    </source>
</evidence>
<dbReference type="PATRIC" id="fig|37919.13.peg.4053"/>
<protein>
    <recommendedName>
        <fullName evidence="5">assimilatory sulfite reductase (ferredoxin)</fullName>
        <ecNumber evidence="5">1.8.7.1</ecNumber>
    </recommendedName>
</protein>
<dbReference type="EMBL" id="JAPWIS010000014">
    <property type="protein sequence ID" value="MCZ4586970.1"/>
    <property type="molecule type" value="Genomic_DNA"/>
</dbReference>
<dbReference type="InterPro" id="IPR006066">
    <property type="entry name" value="NO2/SO3_Rdtase_FeS/sirohaem_BS"/>
</dbReference>
<evidence type="ECO:0000313" key="17">
    <source>
        <dbReference type="EMBL" id="ANS28568.1"/>
    </source>
</evidence>
<dbReference type="PRINTS" id="PR00397">
    <property type="entry name" value="SIROHAEM"/>
</dbReference>
<dbReference type="Gene3D" id="3.30.413.10">
    <property type="entry name" value="Sulfite Reductase Hemoprotein, domain 1"/>
    <property type="match status" value="2"/>
</dbReference>
<dbReference type="PANTHER" id="PTHR32439">
    <property type="entry name" value="FERREDOXIN--NITRITE REDUCTASE, CHLOROPLASTIC"/>
    <property type="match status" value="1"/>
</dbReference>
<dbReference type="Proteomes" id="UP000186108">
    <property type="component" value="Chromosome"/>
</dbReference>
<evidence type="ECO:0000256" key="11">
    <source>
        <dbReference type="ARBA" id="ARBA00023004"/>
    </source>
</evidence>
<dbReference type="GO" id="GO:0020037">
    <property type="term" value="F:heme binding"/>
    <property type="evidence" value="ECO:0007669"/>
    <property type="project" value="InterPro"/>
</dbReference>
<comment type="cofactor">
    <cofactor evidence="1">
        <name>siroheme</name>
        <dbReference type="ChEBI" id="CHEBI:60052"/>
    </cofactor>
</comment>
<dbReference type="GO" id="GO:0051539">
    <property type="term" value="F:4 iron, 4 sulfur cluster binding"/>
    <property type="evidence" value="ECO:0007669"/>
    <property type="project" value="UniProtKB-KW"/>
</dbReference>
<keyword evidence="9" id="KW-0883">Thioether bond</keyword>
<dbReference type="RefSeq" id="WP_064080036.1">
    <property type="nucleotide sequence ID" value="NZ_CAJUXZ010000012.1"/>
</dbReference>
<comment type="cofactor">
    <cofactor evidence="2">
        <name>[4Fe-4S] cluster</name>
        <dbReference type="ChEBI" id="CHEBI:49883"/>
    </cofactor>
</comment>
<feature type="domain" description="Nitrite/Sulfite reductase ferredoxin-like" evidence="16">
    <location>
        <begin position="340"/>
        <end position="405"/>
    </location>
</feature>
<dbReference type="SUPFAM" id="SSF56014">
    <property type="entry name" value="Nitrite and sulphite reductase 4Fe-4S domain-like"/>
    <property type="match status" value="2"/>
</dbReference>
<evidence type="ECO:0000256" key="3">
    <source>
        <dbReference type="ARBA" id="ARBA00003247"/>
    </source>
</evidence>
<evidence type="ECO:0000256" key="7">
    <source>
        <dbReference type="ARBA" id="ARBA00022617"/>
    </source>
</evidence>
<keyword evidence="8" id="KW-0479">Metal-binding</keyword>
<evidence type="ECO:0000256" key="10">
    <source>
        <dbReference type="ARBA" id="ARBA00023002"/>
    </source>
</evidence>
<evidence type="ECO:0000256" key="6">
    <source>
        <dbReference type="ARBA" id="ARBA00022485"/>
    </source>
</evidence>
<evidence type="ECO:0000256" key="4">
    <source>
        <dbReference type="ARBA" id="ARBA00010429"/>
    </source>
</evidence>
<evidence type="ECO:0000256" key="5">
    <source>
        <dbReference type="ARBA" id="ARBA00012353"/>
    </source>
</evidence>
<reference evidence="18" key="2">
    <citation type="submission" date="2022-12" db="EMBL/GenBank/DDBJ databases">
        <authorList>
            <person name="Krivoruchko A.V."/>
            <person name="Elkin A."/>
        </authorList>
    </citation>
    <scope>NUCLEOTIDE SEQUENCE</scope>
    <source>
        <strain evidence="18">IEGM 249</strain>
    </source>
</reference>
<evidence type="ECO:0000256" key="8">
    <source>
        <dbReference type="ARBA" id="ARBA00022723"/>
    </source>
</evidence>
<dbReference type="EC" id="1.8.7.1" evidence="5"/>
<dbReference type="Gene3D" id="3.90.480.20">
    <property type="match status" value="1"/>
</dbReference>